<name>A0A1R2CMS9_9CILI</name>
<dbReference type="EMBL" id="MPUH01000105">
    <property type="protein sequence ID" value="OMJ90317.1"/>
    <property type="molecule type" value="Genomic_DNA"/>
</dbReference>
<keyword evidence="1" id="KW-0812">Transmembrane</keyword>
<keyword evidence="1" id="KW-1133">Transmembrane helix</keyword>
<dbReference type="AlphaFoldDB" id="A0A1R2CMS9"/>
<sequence>MLNDSEQGKKLKLILLGSIAVIFLIITFRASANTNLNSAEKDIVIELEEINMIIDNMVEQNMFLINALDVLYRLNFNSTAVNEIYMKKSTQIESLINRIKMKI</sequence>
<proteinExistence type="predicted"/>
<protein>
    <submittedName>
        <fullName evidence="2">Uncharacterized protein</fullName>
    </submittedName>
</protein>
<evidence type="ECO:0000256" key="1">
    <source>
        <dbReference type="SAM" id="Phobius"/>
    </source>
</evidence>
<evidence type="ECO:0000313" key="2">
    <source>
        <dbReference type="EMBL" id="OMJ90317.1"/>
    </source>
</evidence>
<keyword evidence="3" id="KW-1185">Reference proteome</keyword>
<dbReference type="Proteomes" id="UP000187209">
    <property type="component" value="Unassembled WGS sequence"/>
</dbReference>
<organism evidence="2 3">
    <name type="scientific">Stentor coeruleus</name>
    <dbReference type="NCBI Taxonomy" id="5963"/>
    <lineage>
        <taxon>Eukaryota</taxon>
        <taxon>Sar</taxon>
        <taxon>Alveolata</taxon>
        <taxon>Ciliophora</taxon>
        <taxon>Postciliodesmatophora</taxon>
        <taxon>Heterotrichea</taxon>
        <taxon>Heterotrichida</taxon>
        <taxon>Stentoridae</taxon>
        <taxon>Stentor</taxon>
    </lineage>
</organism>
<reference evidence="2 3" key="1">
    <citation type="submission" date="2016-11" db="EMBL/GenBank/DDBJ databases">
        <title>The macronuclear genome of Stentor coeruleus: a giant cell with tiny introns.</title>
        <authorList>
            <person name="Slabodnick M."/>
            <person name="Ruby J.G."/>
            <person name="Reiff S.B."/>
            <person name="Swart E.C."/>
            <person name="Gosai S."/>
            <person name="Prabakaran S."/>
            <person name="Witkowska E."/>
            <person name="Larue G.E."/>
            <person name="Fisher S."/>
            <person name="Freeman R.M."/>
            <person name="Gunawardena J."/>
            <person name="Chu W."/>
            <person name="Stover N.A."/>
            <person name="Gregory B.D."/>
            <person name="Nowacki M."/>
            <person name="Derisi J."/>
            <person name="Roy S.W."/>
            <person name="Marshall W.F."/>
            <person name="Sood P."/>
        </authorList>
    </citation>
    <scope>NUCLEOTIDE SEQUENCE [LARGE SCALE GENOMIC DNA]</scope>
    <source>
        <strain evidence="2">WM001</strain>
    </source>
</reference>
<accession>A0A1R2CMS9</accession>
<feature type="transmembrane region" description="Helical" evidence="1">
    <location>
        <begin position="12"/>
        <end position="32"/>
    </location>
</feature>
<gene>
    <name evidence="2" type="ORF">SteCoe_7341</name>
</gene>
<keyword evidence="1" id="KW-0472">Membrane</keyword>
<comment type="caution">
    <text evidence="2">The sequence shown here is derived from an EMBL/GenBank/DDBJ whole genome shotgun (WGS) entry which is preliminary data.</text>
</comment>
<evidence type="ECO:0000313" key="3">
    <source>
        <dbReference type="Proteomes" id="UP000187209"/>
    </source>
</evidence>